<reference evidence="2" key="1">
    <citation type="submission" date="2014-12" db="EMBL/GenBank/DDBJ databases">
        <title>Insight into the proteome of Arion vulgaris.</title>
        <authorList>
            <person name="Aradska J."/>
            <person name="Bulat T."/>
            <person name="Smidak R."/>
            <person name="Sarate P."/>
            <person name="Gangsoo J."/>
            <person name="Sialana F."/>
            <person name="Bilban M."/>
            <person name="Lubec G."/>
        </authorList>
    </citation>
    <scope>NUCLEOTIDE SEQUENCE</scope>
    <source>
        <tissue evidence="2">Skin</tissue>
    </source>
</reference>
<feature type="domain" description="DUF6451" evidence="1">
    <location>
        <begin position="17"/>
        <end position="34"/>
    </location>
</feature>
<sequence length="83" mass="9940">MVDYLPRRCLDNPYSNMHIKLRIFRSNVKSVLVYGLETWHVTKLNTNKIQTFVNGCLQWILRLDLVTNTNLWVRTEQEPMMTQ</sequence>
<gene>
    <name evidence="2" type="primary">ORF205889</name>
</gene>
<protein>
    <recommendedName>
        <fullName evidence="1">DUF6451 domain-containing protein</fullName>
    </recommendedName>
</protein>
<name>A0A0B7BPH4_9EUPU</name>
<accession>A0A0B7BPH4</accession>
<evidence type="ECO:0000313" key="2">
    <source>
        <dbReference type="EMBL" id="CEK95204.1"/>
    </source>
</evidence>
<dbReference type="Pfam" id="PF20049">
    <property type="entry name" value="DUF6451"/>
    <property type="match status" value="1"/>
</dbReference>
<dbReference type="AlphaFoldDB" id="A0A0B7BPH4"/>
<evidence type="ECO:0000259" key="1">
    <source>
        <dbReference type="Pfam" id="PF20049"/>
    </source>
</evidence>
<feature type="non-terminal residue" evidence="2">
    <location>
        <position position="83"/>
    </location>
</feature>
<organism evidence="2">
    <name type="scientific">Arion vulgaris</name>
    <dbReference type="NCBI Taxonomy" id="1028688"/>
    <lineage>
        <taxon>Eukaryota</taxon>
        <taxon>Metazoa</taxon>
        <taxon>Spiralia</taxon>
        <taxon>Lophotrochozoa</taxon>
        <taxon>Mollusca</taxon>
        <taxon>Gastropoda</taxon>
        <taxon>Heterobranchia</taxon>
        <taxon>Euthyneura</taxon>
        <taxon>Panpulmonata</taxon>
        <taxon>Eupulmonata</taxon>
        <taxon>Stylommatophora</taxon>
        <taxon>Helicina</taxon>
        <taxon>Arionoidea</taxon>
        <taxon>Arionidae</taxon>
        <taxon>Arion</taxon>
    </lineage>
</organism>
<dbReference type="InterPro" id="IPR045609">
    <property type="entry name" value="DUF6451"/>
</dbReference>
<proteinExistence type="predicted"/>
<dbReference type="EMBL" id="HACG01048339">
    <property type="protein sequence ID" value="CEK95204.1"/>
    <property type="molecule type" value="Transcribed_RNA"/>
</dbReference>